<name>A0A399FEP8_9DEIN</name>
<dbReference type="SUPFAM" id="SSF52833">
    <property type="entry name" value="Thioredoxin-like"/>
    <property type="match status" value="1"/>
</dbReference>
<dbReference type="Pfam" id="PF00578">
    <property type="entry name" value="AhpC-TSA"/>
    <property type="match status" value="1"/>
</dbReference>
<dbReference type="GO" id="GO:0030313">
    <property type="term" value="C:cell envelope"/>
    <property type="evidence" value="ECO:0007669"/>
    <property type="project" value="UniProtKB-SubCell"/>
</dbReference>
<evidence type="ECO:0000256" key="4">
    <source>
        <dbReference type="ARBA" id="ARBA00023284"/>
    </source>
</evidence>
<evidence type="ECO:0000256" key="1">
    <source>
        <dbReference type="ARBA" id="ARBA00004196"/>
    </source>
</evidence>
<dbReference type="RefSeq" id="WP_119356053.1">
    <property type="nucleotide sequence ID" value="NZ_BJXM01000003.1"/>
</dbReference>
<dbReference type="Proteomes" id="UP000266178">
    <property type="component" value="Unassembled WGS sequence"/>
</dbReference>
<evidence type="ECO:0000256" key="3">
    <source>
        <dbReference type="ARBA" id="ARBA00023157"/>
    </source>
</evidence>
<dbReference type="PROSITE" id="PS51352">
    <property type="entry name" value="THIOREDOXIN_2"/>
    <property type="match status" value="1"/>
</dbReference>
<protein>
    <submittedName>
        <fullName evidence="6">Thiol-disulfide oxidoreductase ResA</fullName>
    </submittedName>
</protein>
<keyword evidence="4" id="KW-0676">Redox-active center</keyword>
<keyword evidence="3" id="KW-1015">Disulfide bond</keyword>
<dbReference type="InterPro" id="IPR050553">
    <property type="entry name" value="Thioredoxin_ResA/DsbE_sf"/>
</dbReference>
<dbReference type="GO" id="GO:0017004">
    <property type="term" value="P:cytochrome complex assembly"/>
    <property type="evidence" value="ECO:0007669"/>
    <property type="project" value="UniProtKB-KW"/>
</dbReference>
<dbReference type="CDD" id="cd02966">
    <property type="entry name" value="TlpA_like_family"/>
    <property type="match status" value="1"/>
</dbReference>
<sequence>MRLMVGVLLIALLGGLFWWGMRRDASALPSQLAQAQEPAPDFALPTLKPYQAEWGETLTLSELVGPKPIVLNFWASWCPPCRRESPMLEAAWRRYRNRVLFLGINFQDGDEAARAFIREFGLTFPSGADPRGRVGVDYGVYGLPETFFINSEGRVLARHVGELSASQLEGYLRQLLR</sequence>
<evidence type="ECO:0000256" key="2">
    <source>
        <dbReference type="ARBA" id="ARBA00022748"/>
    </source>
</evidence>
<gene>
    <name evidence="6" type="primary">resA_1</name>
    <name evidence="6" type="ORF">Mgrana_00525</name>
</gene>
<organism evidence="6 7">
    <name type="scientific">Meiothermus granaticius NBRC 107808</name>
    <dbReference type="NCBI Taxonomy" id="1227551"/>
    <lineage>
        <taxon>Bacteria</taxon>
        <taxon>Thermotogati</taxon>
        <taxon>Deinococcota</taxon>
        <taxon>Deinococci</taxon>
        <taxon>Thermales</taxon>
        <taxon>Thermaceae</taxon>
        <taxon>Meiothermus</taxon>
    </lineage>
</organism>
<comment type="subcellular location">
    <subcellularLocation>
        <location evidence="1">Cell envelope</location>
    </subcellularLocation>
</comment>
<comment type="caution">
    <text evidence="6">The sequence shown here is derived from an EMBL/GenBank/DDBJ whole genome shotgun (WGS) entry which is preliminary data.</text>
</comment>
<evidence type="ECO:0000313" key="6">
    <source>
        <dbReference type="EMBL" id="RIH93471.1"/>
    </source>
</evidence>
<keyword evidence="7" id="KW-1185">Reference proteome</keyword>
<dbReference type="OrthoDB" id="25753at2"/>
<dbReference type="InterPro" id="IPR000866">
    <property type="entry name" value="AhpC/TSA"/>
</dbReference>
<dbReference type="Gene3D" id="3.40.30.10">
    <property type="entry name" value="Glutaredoxin"/>
    <property type="match status" value="1"/>
</dbReference>
<evidence type="ECO:0000313" key="7">
    <source>
        <dbReference type="Proteomes" id="UP000266178"/>
    </source>
</evidence>
<dbReference type="PROSITE" id="PS00194">
    <property type="entry name" value="THIOREDOXIN_1"/>
    <property type="match status" value="1"/>
</dbReference>
<dbReference type="AlphaFoldDB" id="A0A399FEP8"/>
<accession>A0A399FEP8</accession>
<dbReference type="InterPro" id="IPR013766">
    <property type="entry name" value="Thioredoxin_domain"/>
</dbReference>
<keyword evidence="2" id="KW-0201">Cytochrome c-type biogenesis</keyword>
<evidence type="ECO:0000259" key="5">
    <source>
        <dbReference type="PROSITE" id="PS51352"/>
    </source>
</evidence>
<dbReference type="EMBL" id="QWLB01000005">
    <property type="protein sequence ID" value="RIH93471.1"/>
    <property type="molecule type" value="Genomic_DNA"/>
</dbReference>
<dbReference type="InterPro" id="IPR036249">
    <property type="entry name" value="Thioredoxin-like_sf"/>
</dbReference>
<reference evidence="6 7" key="1">
    <citation type="submission" date="2018-08" db="EMBL/GenBank/DDBJ databases">
        <title>Meiothermus granaticius genome AF-68 sequencing project.</title>
        <authorList>
            <person name="Da Costa M.S."/>
            <person name="Albuquerque L."/>
            <person name="Raposo P."/>
            <person name="Froufe H.J.C."/>
            <person name="Barroso C.S."/>
            <person name="Egas C."/>
        </authorList>
    </citation>
    <scope>NUCLEOTIDE SEQUENCE [LARGE SCALE GENOMIC DNA]</scope>
    <source>
        <strain evidence="6 7">AF-68</strain>
    </source>
</reference>
<dbReference type="PANTHER" id="PTHR42852:SF6">
    <property type="entry name" value="THIOL:DISULFIDE INTERCHANGE PROTEIN DSBE"/>
    <property type="match status" value="1"/>
</dbReference>
<dbReference type="GO" id="GO:0016491">
    <property type="term" value="F:oxidoreductase activity"/>
    <property type="evidence" value="ECO:0007669"/>
    <property type="project" value="InterPro"/>
</dbReference>
<dbReference type="PANTHER" id="PTHR42852">
    <property type="entry name" value="THIOL:DISULFIDE INTERCHANGE PROTEIN DSBE"/>
    <property type="match status" value="1"/>
</dbReference>
<dbReference type="InterPro" id="IPR017937">
    <property type="entry name" value="Thioredoxin_CS"/>
</dbReference>
<dbReference type="GO" id="GO:0016209">
    <property type="term" value="F:antioxidant activity"/>
    <property type="evidence" value="ECO:0007669"/>
    <property type="project" value="InterPro"/>
</dbReference>
<proteinExistence type="predicted"/>
<feature type="domain" description="Thioredoxin" evidence="5">
    <location>
        <begin position="33"/>
        <end position="177"/>
    </location>
</feature>